<accession>A0AAV1UJT4</accession>
<dbReference type="AlphaFoldDB" id="A0AAV1UJT4"/>
<evidence type="ECO:0000313" key="2">
    <source>
        <dbReference type="Proteomes" id="UP001162060"/>
    </source>
</evidence>
<proteinExistence type="predicted"/>
<protein>
    <submittedName>
        <fullName evidence="1">Uncharacterized protein</fullName>
    </submittedName>
</protein>
<dbReference type="Proteomes" id="UP001162060">
    <property type="component" value="Unassembled WGS sequence"/>
</dbReference>
<dbReference type="EMBL" id="CAKLBY020000221">
    <property type="protein sequence ID" value="CAK7935134.1"/>
    <property type="molecule type" value="Genomic_DNA"/>
</dbReference>
<sequence>MVAATATTQSTSRAYAGSRATDVVGLSAIRRRVTHCRHVIAVPLLAGQAKERLSSNWSIIVGRRVSRFCDDALDIAAIEHHV</sequence>
<gene>
    <name evidence="1" type="ORF">PM001_LOCUS20284</name>
</gene>
<name>A0AAV1UJT4_9STRA</name>
<comment type="caution">
    <text evidence="1">The sequence shown here is derived from an EMBL/GenBank/DDBJ whole genome shotgun (WGS) entry which is preliminary data.</text>
</comment>
<reference evidence="1" key="1">
    <citation type="submission" date="2024-01" db="EMBL/GenBank/DDBJ databases">
        <authorList>
            <person name="Webb A."/>
        </authorList>
    </citation>
    <scope>NUCLEOTIDE SEQUENCE</scope>
    <source>
        <strain evidence="1">Pm1</strain>
    </source>
</reference>
<evidence type="ECO:0000313" key="1">
    <source>
        <dbReference type="EMBL" id="CAK7935134.1"/>
    </source>
</evidence>
<organism evidence="1 2">
    <name type="scientific">Peronospora matthiolae</name>
    <dbReference type="NCBI Taxonomy" id="2874970"/>
    <lineage>
        <taxon>Eukaryota</taxon>
        <taxon>Sar</taxon>
        <taxon>Stramenopiles</taxon>
        <taxon>Oomycota</taxon>
        <taxon>Peronosporomycetes</taxon>
        <taxon>Peronosporales</taxon>
        <taxon>Peronosporaceae</taxon>
        <taxon>Peronospora</taxon>
    </lineage>
</organism>